<dbReference type="InterPro" id="IPR043128">
    <property type="entry name" value="Rev_trsase/Diguanyl_cyclase"/>
</dbReference>
<dbReference type="CDD" id="cd18773">
    <property type="entry name" value="PDC1_HK_sensor"/>
    <property type="match status" value="1"/>
</dbReference>
<dbReference type="PANTHER" id="PTHR33121">
    <property type="entry name" value="CYCLIC DI-GMP PHOSPHODIESTERASE PDEF"/>
    <property type="match status" value="1"/>
</dbReference>
<keyword evidence="1" id="KW-0472">Membrane</keyword>
<dbReference type="CDD" id="cd01948">
    <property type="entry name" value="EAL"/>
    <property type="match status" value="1"/>
</dbReference>
<dbReference type="InterPro" id="IPR035919">
    <property type="entry name" value="EAL_sf"/>
</dbReference>
<evidence type="ECO:0000313" key="4">
    <source>
        <dbReference type="EMBL" id="BBL92451.1"/>
    </source>
</evidence>
<dbReference type="PANTHER" id="PTHR33121:SF70">
    <property type="entry name" value="SIGNALING PROTEIN YKOW"/>
    <property type="match status" value="1"/>
</dbReference>
<dbReference type="SUPFAM" id="SSF141868">
    <property type="entry name" value="EAL domain-like"/>
    <property type="match status" value="1"/>
</dbReference>
<dbReference type="Proteomes" id="UP000315115">
    <property type="component" value="Plasmid pAM7"/>
</dbReference>
<dbReference type="Gene3D" id="3.20.20.450">
    <property type="entry name" value="EAL domain"/>
    <property type="match status" value="1"/>
</dbReference>
<dbReference type="Pfam" id="PF00990">
    <property type="entry name" value="GGDEF"/>
    <property type="match status" value="1"/>
</dbReference>
<dbReference type="InterPro" id="IPR050706">
    <property type="entry name" value="Cyclic-di-GMP_PDE-like"/>
</dbReference>
<feature type="transmembrane region" description="Helical" evidence="1">
    <location>
        <begin position="7"/>
        <end position="28"/>
    </location>
</feature>
<protein>
    <submittedName>
        <fullName evidence="4">GGDEF-domain containing protein</fullName>
    </submittedName>
</protein>
<feature type="transmembrane region" description="Helical" evidence="1">
    <location>
        <begin position="304"/>
        <end position="323"/>
    </location>
</feature>
<dbReference type="Gene3D" id="3.30.70.270">
    <property type="match status" value="1"/>
</dbReference>
<dbReference type="GO" id="GO:0071111">
    <property type="term" value="F:cyclic-guanylate-specific phosphodiesterase activity"/>
    <property type="evidence" value="ECO:0007669"/>
    <property type="project" value="InterPro"/>
</dbReference>
<dbReference type="CDD" id="cd01949">
    <property type="entry name" value="GGDEF"/>
    <property type="match status" value="1"/>
</dbReference>
<reference evidence="5" key="1">
    <citation type="submission" date="2019-07" db="EMBL/GenBank/DDBJ databases">
        <title>Complete Genome Sequences of Vibrion rotiferianus strain AM7.</title>
        <authorList>
            <person name="Miyazaki K."/>
            <person name="Wiseschart A."/>
            <person name="Pootanakit K."/>
            <person name="Ishimori K."/>
            <person name="Kitahara K."/>
        </authorList>
    </citation>
    <scope>NUCLEOTIDE SEQUENCE [LARGE SCALE GENOMIC DNA]</scope>
    <source>
        <strain evidence="5">AM7</strain>
        <plasmid evidence="5">pam7 dna</plasmid>
    </source>
</reference>
<dbReference type="SMART" id="SM00267">
    <property type="entry name" value="GGDEF"/>
    <property type="match status" value="1"/>
</dbReference>
<evidence type="ECO:0000313" key="5">
    <source>
        <dbReference type="Proteomes" id="UP000315115"/>
    </source>
</evidence>
<keyword evidence="4" id="KW-0614">Plasmid</keyword>
<organism evidence="4 5">
    <name type="scientific">Vibrio rotiferianus</name>
    <dbReference type="NCBI Taxonomy" id="190895"/>
    <lineage>
        <taxon>Bacteria</taxon>
        <taxon>Pseudomonadati</taxon>
        <taxon>Pseudomonadota</taxon>
        <taxon>Gammaproteobacteria</taxon>
        <taxon>Vibrionales</taxon>
        <taxon>Vibrionaceae</taxon>
        <taxon>Vibrio</taxon>
    </lineage>
</organism>
<dbReference type="AlphaFoldDB" id="A0A510IG78"/>
<dbReference type="PROSITE" id="PS50883">
    <property type="entry name" value="EAL"/>
    <property type="match status" value="1"/>
</dbReference>
<dbReference type="NCBIfam" id="TIGR00254">
    <property type="entry name" value="GGDEF"/>
    <property type="match status" value="1"/>
</dbReference>
<accession>A0A510IG78</accession>
<evidence type="ECO:0000259" key="3">
    <source>
        <dbReference type="PROSITE" id="PS50887"/>
    </source>
</evidence>
<dbReference type="InterPro" id="IPR029787">
    <property type="entry name" value="Nucleotide_cyclase"/>
</dbReference>
<evidence type="ECO:0000259" key="2">
    <source>
        <dbReference type="PROSITE" id="PS50883"/>
    </source>
</evidence>
<feature type="domain" description="GGDEF" evidence="3">
    <location>
        <begin position="362"/>
        <end position="493"/>
    </location>
</feature>
<dbReference type="RefSeq" id="WP_143694391.1">
    <property type="nucleotide sequence ID" value="NZ_AP019800.1"/>
</dbReference>
<dbReference type="Gene3D" id="3.30.450.20">
    <property type="entry name" value="PAS domain"/>
    <property type="match status" value="1"/>
</dbReference>
<keyword evidence="1" id="KW-0812">Transmembrane</keyword>
<keyword evidence="1" id="KW-1133">Transmembrane helix</keyword>
<dbReference type="PROSITE" id="PS50887">
    <property type="entry name" value="GGDEF"/>
    <property type="match status" value="1"/>
</dbReference>
<sequence length="769" mass="87767">MAFIRKNIWLAFYLFSFAWLLFFSYSIYDTYRDNYRDFATEQRNLTTRSAQAYTALLRQYEVVINILANELFETGDIPERSKAKAVLKNVADVDESMIGFAIFTPDGAIHTASNATLLPRAYNLLNIKPAKQGFLEALESDQVVFGQTYYSSAMRQLIMPVYLTVRDKKNQPIIVINAAVSIEKAFNFFAEQSTEGTPLQSYLFRERDRRFQYATFATREGENVYSTTIPQPIFNATIANLLETQQLDLETVKATGAAYVHEIYTPRTNALSASAYLSRYDLWLSSEIELSLVRQAFINKATPIVIAFVFSFIIIFTMFRSIAKSELSKQKALSFQANHDYLTRLNNRYFLDNFIPKLDPNLPYALLFVDMDNFKTINDNYGHEIGDHVLCETARRISAVTCNDDIVARYSGDEFIVVTFNVTPAHLKELTKRALTEINKPYFIKDYQFILSASIGVASYPKDGDSSDEIIRYADLAMYESKKARNQITFFEEKLREAYLYTTQIELELKHALIVGHEFYMVYQPQVLSDGSLQGVEALIRWENPQLGFVPPDRFISVAEAIGEMPAIGRFVIARSLQEINQLKQQTGCEFTLSINISVTQFHHHQFFDDLMSLTNKYHFNNLRLVLEVTENVFIEDVAGVQSLLDKIKEHGIRCSLDDFGTGYSSLSLLKQLPIDELKIDKSFVDDMLEDSAAYSMVEWIIIIAKKLGISTVAEGVETSEQCLALADLGCDIFQGYHFSKPLNIEDLTQFLEQNSLQHKQQASTSYVI</sequence>
<gene>
    <name evidence="4" type="ORF">VroAM7_51040</name>
</gene>
<dbReference type="EMBL" id="AP019800">
    <property type="protein sequence ID" value="BBL92451.1"/>
    <property type="molecule type" value="Genomic_DNA"/>
</dbReference>
<dbReference type="SMART" id="SM00052">
    <property type="entry name" value="EAL"/>
    <property type="match status" value="1"/>
</dbReference>
<dbReference type="SUPFAM" id="SSF55073">
    <property type="entry name" value="Nucleotide cyclase"/>
    <property type="match status" value="1"/>
</dbReference>
<geneLocation type="plasmid" evidence="5">
    <name>pam7 dna</name>
</geneLocation>
<feature type="domain" description="EAL" evidence="2">
    <location>
        <begin position="502"/>
        <end position="756"/>
    </location>
</feature>
<dbReference type="InterPro" id="IPR001633">
    <property type="entry name" value="EAL_dom"/>
</dbReference>
<name>A0A510IG78_9VIBR</name>
<dbReference type="Pfam" id="PF00563">
    <property type="entry name" value="EAL"/>
    <property type="match status" value="1"/>
</dbReference>
<dbReference type="InterPro" id="IPR000160">
    <property type="entry name" value="GGDEF_dom"/>
</dbReference>
<proteinExistence type="predicted"/>
<evidence type="ECO:0000256" key="1">
    <source>
        <dbReference type="SAM" id="Phobius"/>
    </source>
</evidence>